<feature type="compositionally biased region" description="Basic and acidic residues" evidence="1">
    <location>
        <begin position="1"/>
        <end position="15"/>
    </location>
</feature>
<name>A0A8H3F0K5_9LECA</name>
<reference evidence="2" key="1">
    <citation type="submission" date="2021-03" db="EMBL/GenBank/DDBJ databases">
        <authorList>
            <person name="Tagirdzhanova G."/>
        </authorList>
    </citation>
    <scope>NUCLEOTIDE SEQUENCE</scope>
</reference>
<keyword evidence="3" id="KW-1185">Reference proteome</keyword>
<sequence>MGVVEEMKSELKIMDENATEEPPLERQDCLEQAKPFSDYQNRDFRVTESGTRVGVTG</sequence>
<proteinExistence type="predicted"/>
<feature type="region of interest" description="Disordered" evidence="1">
    <location>
        <begin position="1"/>
        <end position="25"/>
    </location>
</feature>
<evidence type="ECO:0000313" key="3">
    <source>
        <dbReference type="Proteomes" id="UP000664521"/>
    </source>
</evidence>
<dbReference type="Proteomes" id="UP000664521">
    <property type="component" value="Unassembled WGS sequence"/>
</dbReference>
<organism evidence="2 3">
    <name type="scientific">Heterodermia speciosa</name>
    <dbReference type="NCBI Taxonomy" id="116794"/>
    <lineage>
        <taxon>Eukaryota</taxon>
        <taxon>Fungi</taxon>
        <taxon>Dikarya</taxon>
        <taxon>Ascomycota</taxon>
        <taxon>Pezizomycotina</taxon>
        <taxon>Lecanoromycetes</taxon>
        <taxon>OSLEUM clade</taxon>
        <taxon>Lecanoromycetidae</taxon>
        <taxon>Caliciales</taxon>
        <taxon>Physciaceae</taxon>
        <taxon>Heterodermia</taxon>
    </lineage>
</organism>
<protein>
    <submittedName>
        <fullName evidence="2">Uncharacterized protein</fullName>
    </submittedName>
</protein>
<dbReference type="AlphaFoldDB" id="A0A8H3F0K5"/>
<evidence type="ECO:0000256" key="1">
    <source>
        <dbReference type="SAM" id="MobiDB-lite"/>
    </source>
</evidence>
<gene>
    <name evidence="2" type="ORF">HETSPECPRED_001647</name>
</gene>
<comment type="caution">
    <text evidence="2">The sequence shown here is derived from an EMBL/GenBank/DDBJ whole genome shotgun (WGS) entry which is preliminary data.</text>
</comment>
<dbReference type="EMBL" id="CAJPDS010000013">
    <property type="protein sequence ID" value="CAF9913742.1"/>
    <property type="molecule type" value="Genomic_DNA"/>
</dbReference>
<evidence type="ECO:0000313" key="2">
    <source>
        <dbReference type="EMBL" id="CAF9913742.1"/>
    </source>
</evidence>
<accession>A0A8H3F0K5</accession>